<evidence type="ECO:0000259" key="1">
    <source>
        <dbReference type="Pfam" id="PF00016"/>
    </source>
</evidence>
<dbReference type="Gene3D" id="3.30.70.150">
    <property type="entry name" value="RuBisCO large subunit, N-terminal domain"/>
    <property type="match status" value="1"/>
</dbReference>
<dbReference type="GO" id="GO:0000287">
    <property type="term" value="F:magnesium ion binding"/>
    <property type="evidence" value="ECO:0007669"/>
    <property type="project" value="InterPro"/>
</dbReference>
<dbReference type="InterPro" id="IPR033966">
    <property type="entry name" value="RuBisCO"/>
</dbReference>
<dbReference type="Pfam" id="PF00016">
    <property type="entry name" value="RuBisCO_large"/>
    <property type="match status" value="1"/>
</dbReference>
<dbReference type="AlphaFoldDB" id="A0A4P2VH36"/>
<dbReference type="InterPro" id="IPR036376">
    <property type="entry name" value="RuBisCO_lsu_C_sf"/>
</dbReference>
<dbReference type="SUPFAM" id="SSF51649">
    <property type="entry name" value="RuBisCo, C-terminal domain"/>
    <property type="match status" value="1"/>
</dbReference>
<proteinExistence type="predicted"/>
<reference evidence="2 3" key="1">
    <citation type="submission" date="2018-12" db="EMBL/GenBank/DDBJ databases">
        <title>Rubrispira sanarue gen. nov., sp., nov., a member of the order Silvanigrellales, isolated from a brackish lake in Hamamatsu Japan.</title>
        <authorList>
            <person name="Maejima Y."/>
            <person name="Iino T."/>
            <person name="Muraguchi Y."/>
            <person name="Fukuda K."/>
            <person name="Nojiri H."/>
            <person name="Ohkuma M."/>
            <person name="Moriuchi R."/>
            <person name="Dohra H."/>
            <person name="Kimbara K."/>
            <person name="Shintani M."/>
        </authorList>
    </citation>
    <scope>NUCLEOTIDE SEQUENCE [LARGE SCALE GENOMIC DNA]</scope>
    <source>
        <strain evidence="2 3">RF1110005</strain>
    </source>
</reference>
<name>A0A4P2VH36_FLUSA</name>
<sequence>MNKYIKNHELLTPLNNEPHAFAKFRIDAQKHSVNLIEEIALGQSLGAWDTKNVAINILRKKIAKIVNIESDTFYHEATVAFPFEIWQGKLSWLMSILFGKMSFFEGVQLNSVWFSQDCFNEKALIGPKNNINNIRISVGADLNKPLLMGILKPNVGMSTEKISELYVEAAEAGVHLLKDDEIRHDSTPLESLKRVSLIAEESAKRNLKTLYAVHLQIDGTHFLEHAKALENAGASAFLLNTWITGIDVLQELRKVTNLPIVSHPALVGAFGIQETTATIHPRVTLAQFIRAAGADLSLFPSPYGKLGLNKDLALDIAKHCLLKNNNWHINETIPVPSAGIKPEHAPLAKKDFGNNFILNAGTGIFTHPKGINVSIKEFLKEL</sequence>
<dbReference type="InterPro" id="IPR000685">
    <property type="entry name" value="RuBisCO_lsu_C"/>
</dbReference>
<dbReference type="SFLD" id="SFLDG00301">
    <property type="entry name" value="RuBisCO-like_proteins"/>
    <property type="match status" value="1"/>
</dbReference>
<dbReference type="Proteomes" id="UP000291236">
    <property type="component" value="Chromosome"/>
</dbReference>
<accession>A0A4P2VH36</accession>
<dbReference type="PANTHER" id="PTHR42704:SF17">
    <property type="entry name" value="RIBULOSE BISPHOSPHATE CARBOXYLASE LARGE CHAIN"/>
    <property type="match status" value="1"/>
</dbReference>
<dbReference type="PANTHER" id="PTHR42704">
    <property type="entry name" value="RIBULOSE BISPHOSPHATE CARBOXYLASE"/>
    <property type="match status" value="1"/>
</dbReference>
<organism evidence="2 3">
    <name type="scientific">Fluviispira sanaruensis</name>
    <dbReference type="NCBI Taxonomy" id="2493639"/>
    <lineage>
        <taxon>Bacteria</taxon>
        <taxon>Pseudomonadati</taxon>
        <taxon>Bdellovibrionota</taxon>
        <taxon>Oligoflexia</taxon>
        <taxon>Silvanigrellales</taxon>
        <taxon>Silvanigrellaceae</taxon>
        <taxon>Fluviispira</taxon>
    </lineage>
</organism>
<dbReference type="GO" id="GO:0015977">
    <property type="term" value="P:carbon fixation"/>
    <property type="evidence" value="ECO:0007669"/>
    <property type="project" value="InterPro"/>
</dbReference>
<dbReference type="InterPro" id="IPR036422">
    <property type="entry name" value="RuBisCO_lsu_N_sf"/>
</dbReference>
<dbReference type="OrthoDB" id="9770811at2"/>
<dbReference type="RefSeq" id="WP_130606550.1">
    <property type="nucleotide sequence ID" value="NZ_AP019368.1"/>
</dbReference>
<dbReference type="SFLD" id="SFLDS00014">
    <property type="entry name" value="RuBisCO"/>
    <property type="match status" value="1"/>
</dbReference>
<gene>
    <name evidence="2" type="ORF">JCM31447_06930</name>
</gene>
<dbReference type="Gene3D" id="3.20.20.110">
    <property type="entry name" value="Ribulose bisphosphate carboxylase, large subunit, C-terminal domain"/>
    <property type="match status" value="1"/>
</dbReference>
<feature type="domain" description="Ribulose bisphosphate carboxylase large subunit C-terminal" evidence="1">
    <location>
        <begin position="143"/>
        <end position="372"/>
    </location>
</feature>
<evidence type="ECO:0000313" key="2">
    <source>
        <dbReference type="EMBL" id="BBH52253.1"/>
    </source>
</evidence>
<keyword evidence="3" id="KW-1185">Reference proteome</keyword>
<dbReference type="KEGG" id="sbf:JCM31447_06930"/>
<protein>
    <submittedName>
        <fullName evidence="2">2,3-diketo-5-methylthiopentyl-1-phosphate enolase</fullName>
    </submittedName>
</protein>
<dbReference type="SUPFAM" id="SSF54966">
    <property type="entry name" value="RuBisCO, large subunit, small (N-terminal) domain"/>
    <property type="match status" value="1"/>
</dbReference>
<dbReference type="EMBL" id="AP019368">
    <property type="protein sequence ID" value="BBH52253.1"/>
    <property type="molecule type" value="Genomic_DNA"/>
</dbReference>
<dbReference type="GO" id="GO:0016984">
    <property type="term" value="F:ribulose-bisphosphate carboxylase activity"/>
    <property type="evidence" value="ECO:0007669"/>
    <property type="project" value="InterPro"/>
</dbReference>
<evidence type="ECO:0000313" key="3">
    <source>
        <dbReference type="Proteomes" id="UP000291236"/>
    </source>
</evidence>